<organism evidence="1 2">
    <name type="scientific">Marasmiellus scandens</name>
    <dbReference type="NCBI Taxonomy" id="2682957"/>
    <lineage>
        <taxon>Eukaryota</taxon>
        <taxon>Fungi</taxon>
        <taxon>Dikarya</taxon>
        <taxon>Basidiomycota</taxon>
        <taxon>Agaricomycotina</taxon>
        <taxon>Agaricomycetes</taxon>
        <taxon>Agaricomycetidae</taxon>
        <taxon>Agaricales</taxon>
        <taxon>Marasmiineae</taxon>
        <taxon>Omphalotaceae</taxon>
        <taxon>Marasmiellus</taxon>
    </lineage>
</organism>
<sequence>MTCSIYIRDKPGLNTMQNSFPVTVIVTGHTAITTQLELDISPFCDPGVDIVLGTDILFLRMLGFPASR</sequence>
<evidence type="ECO:0000313" key="2">
    <source>
        <dbReference type="Proteomes" id="UP001498398"/>
    </source>
</evidence>
<protein>
    <submittedName>
        <fullName evidence="1">Uncharacterized protein</fullName>
    </submittedName>
</protein>
<keyword evidence="2" id="KW-1185">Reference proteome</keyword>
<gene>
    <name evidence="1" type="ORF">VKT23_009948</name>
</gene>
<dbReference type="EMBL" id="JBANRG010000018">
    <property type="protein sequence ID" value="KAK7458038.1"/>
    <property type="molecule type" value="Genomic_DNA"/>
</dbReference>
<accession>A0ABR1JHV5</accession>
<evidence type="ECO:0000313" key="1">
    <source>
        <dbReference type="EMBL" id="KAK7458038.1"/>
    </source>
</evidence>
<proteinExistence type="predicted"/>
<name>A0ABR1JHV5_9AGAR</name>
<comment type="caution">
    <text evidence="1">The sequence shown here is derived from an EMBL/GenBank/DDBJ whole genome shotgun (WGS) entry which is preliminary data.</text>
</comment>
<dbReference type="Proteomes" id="UP001498398">
    <property type="component" value="Unassembled WGS sequence"/>
</dbReference>
<reference evidence="1 2" key="1">
    <citation type="submission" date="2024-01" db="EMBL/GenBank/DDBJ databases">
        <title>A draft genome for the cacao thread blight pathogen Marasmiellus scandens.</title>
        <authorList>
            <person name="Baruah I.K."/>
            <person name="Leung J."/>
            <person name="Bukari Y."/>
            <person name="Amoako-Attah I."/>
            <person name="Meinhardt L.W."/>
            <person name="Bailey B.A."/>
            <person name="Cohen S.P."/>
        </authorList>
    </citation>
    <scope>NUCLEOTIDE SEQUENCE [LARGE SCALE GENOMIC DNA]</scope>
    <source>
        <strain evidence="1 2">GH-19</strain>
    </source>
</reference>